<feature type="transmembrane region" description="Helical" evidence="8">
    <location>
        <begin position="220"/>
        <end position="239"/>
    </location>
</feature>
<dbReference type="PANTHER" id="PTHR11040">
    <property type="entry name" value="ZINC/IRON TRANSPORTER"/>
    <property type="match status" value="1"/>
</dbReference>
<feature type="transmembrane region" description="Helical" evidence="8">
    <location>
        <begin position="284"/>
        <end position="304"/>
    </location>
</feature>
<feature type="transmembrane region" description="Helical" evidence="8">
    <location>
        <begin position="99"/>
        <end position="120"/>
    </location>
</feature>
<dbReference type="GO" id="GO:0000007">
    <property type="term" value="F:low-affinity zinc ion transmembrane transporter activity"/>
    <property type="evidence" value="ECO:0007669"/>
    <property type="project" value="EnsemblFungi"/>
</dbReference>
<feature type="transmembrane region" description="Helical" evidence="8">
    <location>
        <begin position="316"/>
        <end position="340"/>
    </location>
</feature>
<evidence type="ECO:0000256" key="1">
    <source>
        <dbReference type="ARBA" id="ARBA00004141"/>
    </source>
</evidence>
<comment type="similarity">
    <text evidence="2 8">Belongs to the ZIP transporter (TC 2.A.5) family.</text>
</comment>
<dbReference type="GO" id="GO:0005886">
    <property type="term" value="C:plasma membrane"/>
    <property type="evidence" value="ECO:0007669"/>
    <property type="project" value="EnsemblFungi"/>
</dbReference>
<evidence type="ECO:0000313" key="10">
    <source>
        <dbReference type="EMBL" id="CDK24175.1"/>
    </source>
</evidence>
<evidence type="ECO:0000256" key="9">
    <source>
        <dbReference type="SAM" id="MobiDB-lite"/>
    </source>
</evidence>
<keyword evidence="6 8" id="KW-0406">Ion transport</keyword>
<evidence type="ECO:0000256" key="5">
    <source>
        <dbReference type="ARBA" id="ARBA00022989"/>
    </source>
</evidence>
<evidence type="ECO:0000256" key="7">
    <source>
        <dbReference type="ARBA" id="ARBA00023136"/>
    </source>
</evidence>
<evidence type="ECO:0000256" key="4">
    <source>
        <dbReference type="ARBA" id="ARBA00022692"/>
    </source>
</evidence>
<evidence type="ECO:0000256" key="6">
    <source>
        <dbReference type="ARBA" id="ARBA00023065"/>
    </source>
</evidence>
<dbReference type="EMBL" id="HG793125">
    <property type="protein sequence ID" value="CDK24175.1"/>
    <property type="molecule type" value="Genomic_DNA"/>
</dbReference>
<feature type="region of interest" description="Disordered" evidence="9">
    <location>
        <begin position="162"/>
        <end position="184"/>
    </location>
</feature>
<feature type="transmembrane region" description="Helical" evidence="8">
    <location>
        <begin position="27"/>
        <end position="46"/>
    </location>
</feature>
<dbReference type="AlphaFoldDB" id="W6MQK5"/>
<organism evidence="10 11">
    <name type="scientific">Kuraishia capsulata CBS 1993</name>
    <dbReference type="NCBI Taxonomy" id="1382522"/>
    <lineage>
        <taxon>Eukaryota</taxon>
        <taxon>Fungi</taxon>
        <taxon>Dikarya</taxon>
        <taxon>Ascomycota</taxon>
        <taxon>Saccharomycotina</taxon>
        <taxon>Pichiomycetes</taxon>
        <taxon>Pichiales</taxon>
        <taxon>Pichiaceae</taxon>
        <taxon>Kuraishia</taxon>
    </lineage>
</organism>
<keyword evidence="4 8" id="KW-0812">Transmembrane</keyword>
<dbReference type="GeneID" id="34517580"/>
<evidence type="ECO:0000256" key="8">
    <source>
        <dbReference type="RuleBase" id="RU362088"/>
    </source>
</evidence>
<dbReference type="OrthoDB" id="448280at2759"/>
<dbReference type="STRING" id="1382522.W6MQK5"/>
<dbReference type="InterPro" id="IPR003689">
    <property type="entry name" value="ZIP"/>
</dbReference>
<dbReference type="GO" id="GO:0071578">
    <property type="term" value="P:zinc ion import across plasma membrane"/>
    <property type="evidence" value="ECO:0007669"/>
    <property type="project" value="EnsemblFungi"/>
</dbReference>
<reference evidence="10" key="2">
    <citation type="submission" date="2014-02" db="EMBL/GenBank/DDBJ databases">
        <title>Complete DNA sequence of /Kuraishia capsulata/ illustrates novel genomic features among budding yeasts (/Saccharomycotina/).</title>
        <authorList>
            <person name="Morales L."/>
            <person name="Noel B."/>
            <person name="Porcel B."/>
            <person name="Marcet-Houben M."/>
            <person name="Hullo M-F."/>
            <person name="Sacerdot C."/>
            <person name="Tekaia F."/>
            <person name="Leh-Louis V."/>
            <person name="Despons L."/>
            <person name="Khanna V."/>
            <person name="Aury J-M."/>
            <person name="Barbe V."/>
            <person name="Couloux A."/>
            <person name="Labadie K."/>
            <person name="Pelletier E."/>
            <person name="Souciet J-L."/>
            <person name="Boekhout T."/>
            <person name="Gabaldon T."/>
            <person name="Wincker P."/>
            <person name="Dujon B."/>
        </authorList>
    </citation>
    <scope>NUCLEOTIDE SEQUENCE</scope>
    <source>
        <strain evidence="10">CBS 1993</strain>
    </source>
</reference>
<dbReference type="PANTHER" id="PTHR11040:SF69">
    <property type="entry name" value="ZINC-REGULATED TRANSPORTER 2"/>
    <property type="match status" value="1"/>
</dbReference>
<sequence length="379" mass="41491">MDLVNLATRDSCGTGNDFNGDHMGARISAVFVILATSSLSAFFPLLSSKYSTIRVPSWCFFIAKYFGSGVIVATAFIHLLQPANESLSTECLGGVFQEYPMAFAICLITLFLMFFAELIAYRWVEEKVAKAIGVLPMVENVHSHFGDQDLYIKNSEETDLKKFEESAQEEHTDMHAHSHADASSTNPYPAHFAHAAHHQDPEVLGTPAADPGLETYYGQLLNVFVLEFGIVFHSIFIGLTLSCSGDEFVTLYIVVVFHQAFEGLGLGTRIALVDWPKARRWTPWILALGYGLTTPIAVAIGLGVRTSYPTHSRTALIVNGVFDSVSAGILTYTGLIELMAHEFLFSDEFKGKGGLSKMVKAYFVMCTGAGVMALLGKWA</sequence>
<keyword evidence="5 8" id="KW-1133">Transmembrane helix</keyword>
<proteinExistence type="inferred from homology"/>
<evidence type="ECO:0000256" key="3">
    <source>
        <dbReference type="ARBA" id="ARBA00022448"/>
    </source>
</evidence>
<evidence type="ECO:0008006" key="12">
    <source>
        <dbReference type="Google" id="ProtNLM"/>
    </source>
</evidence>
<feature type="compositionally biased region" description="Basic and acidic residues" evidence="9">
    <location>
        <begin position="162"/>
        <end position="180"/>
    </location>
</feature>
<evidence type="ECO:0000313" key="11">
    <source>
        <dbReference type="Proteomes" id="UP000019384"/>
    </source>
</evidence>
<feature type="transmembrane region" description="Helical" evidence="8">
    <location>
        <begin position="58"/>
        <end position="79"/>
    </location>
</feature>
<accession>W6MQK5</accession>
<feature type="transmembrane region" description="Helical" evidence="8">
    <location>
        <begin position="361"/>
        <end position="378"/>
    </location>
</feature>
<comment type="caution">
    <text evidence="8">Lacks conserved residue(s) required for the propagation of feature annotation.</text>
</comment>
<dbReference type="HOGENOM" id="CLU_027089_0_2_1"/>
<reference evidence="10" key="1">
    <citation type="submission" date="2013-12" db="EMBL/GenBank/DDBJ databases">
        <authorList>
            <person name="Genoscope - CEA"/>
        </authorList>
    </citation>
    <scope>NUCLEOTIDE SEQUENCE</scope>
    <source>
        <strain evidence="10">CBS 1993</strain>
    </source>
</reference>
<dbReference type="Proteomes" id="UP000019384">
    <property type="component" value="Unassembled WGS sequence"/>
</dbReference>
<keyword evidence="7 8" id="KW-0472">Membrane</keyword>
<dbReference type="NCBIfam" id="TIGR00820">
    <property type="entry name" value="zip"/>
    <property type="match status" value="1"/>
</dbReference>
<keyword evidence="11" id="KW-1185">Reference proteome</keyword>
<protein>
    <recommendedName>
        <fullName evidence="12">ZIP zinc/iron transport family</fullName>
    </recommendedName>
</protein>
<dbReference type="InterPro" id="IPR004698">
    <property type="entry name" value="Zn/Fe_permease_fun/pln"/>
</dbReference>
<gene>
    <name evidence="10" type="ORF">KUCA_T00000135001</name>
</gene>
<dbReference type="RefSeq" id="XP_022456192.1">
    <property type="nucleotide sequence ID" value="XM_022604644.1"/>
</dbReference>
<dbReference type="Pfam" id="PF02535">
    <property type="entry name" value="Zip"/>
    <property type="match status" value="1"/>
</dbReference>
<comment type="subcellular location">
    <subcellularLocation>
        <location evidence="1 8">Membrane</location>
        <topology evidence="1 8">Multi-pass membrane protein</topology>
    </subcellularLocation>
</comment>
<keyword evidence="3 8" id="KW-0813">Transport</keyword>
<evidence type="ECO:0000256" key="2">
    <source>
        <dbReference type="ARBA" id="ARBA00006939"/>
    </source>
</evidence>
<name>W6MQK5_9ASCO</name>